<comment type="caution">
    <text evidence="1">The sequence shown here is derived from an EMBL/GenBank/DDBJ whole genome shotgun (WGS) entry which is preliminary data.</text>
</comment>
<organism evidence="1 2">
    <name type="scientific">Rhizoctonia solani</name>
    <dbReference type="NCBI Taxonomy" id="456999"/>
    <lineage>
        <taxon>Eukaryota</taxon>
        <taxon>Fungi</taxon>
        <taxon>Dikarya</taxon>
        <taxon>Basidiomycota</taxon>
        <taxon>Agaricomycotina</taxon>
        <taxon>Agaricomycetes</taxon>
        <taxon>Cantharellales</taxon>
        <taxon>Ceratobasidiaceae</taxon>
        <taxon>Rhizoctonia</taxon>
    </lineage>
</organism>
<name>A0A8H3HHC4_9AGAM</name>
<reference evidence="1" key="1">
    <citation type="submission" date="2021-01" db="EMBL/GenBank/DDBJ databases">
        <authorList>
            <person name="Kaushik A."/>
        </authorList>
    </citation>
    <scope>NUCLEOTIDE SEQUENCE</scope>
    <source>
        <strain evidence="1">AG2-2IIIB</strain>
    </source>
</reference>
<protein>
    <submittedName>
        <fullName evidence="1">Uncharacterized protein</fullName>
    </submittedName>
</protein>
<accession>A0A8H3HHC4</accession>
<evidence type="ECO:0000313" key="1">
    <source>
        <dbReference type="EMBL" id="CAE6508023.1"/>
    </source>
</evidence>
<dbReference type="Proteomes" id="UP000663843">
    <property type="component" value="Unassembled WGS sequence"/>
</dbReference>
<gene>
    <name evidence="1" type="ORF">RDB_LOCUS148525</name>
</gene>
<proteinExistence type="predicted"/>
<dbReference type="AlphaFoldDB" id="A0A8H3HHC4"/>
<dbReference type="EMBL" id="CAJMWT010005643">
    <property type="protein sequence ID" value="CAE6508023.1"/>
    <property type="molecule type" value="Genomic_DNA"/>
</dbReference>
<sequence>MPEASKLQDAFPAALLKWETAGVNLATALSAYLESCVSLNTSGSLGQCARTIASRVDIFLDVFHSKFFQELSRSRVLLVQMRNNILAPSFSLPAEILAEIFEDAVYIPVSNRCNIHLAAFLLDRPHGKIAPFIDKKIPQFTSINIEARFQSPASDISNFLTRMFTSQSPSVLSKLSIHHYEDLMVLYKRPPRLPKSDEYIKIYSIKFLQSLSVFRFRNINNDWDTLKFSKKLVEIHLQSVVLGDQSKLIQFFHTLESAPALRELKFISVGAFADGHEYLNFDITPVQIALSQLQSLLLDDLPFNILETVLISMPPGSHKIKLRFTSKTNYTQGADDDSSWGDDQRLESLLKRSHIDTLFLSPYDEESEDRQSPWVDPEELLKKLRLFPDLKTSITDSWKWDEGALLALDGNNGGHPGAY</sequence>
<evidence type="ECO:0000313" key="2">
    <source>
        <dbReference type="Proteomes" id="UP000663843"/>
    </source>
</evidence>